<dbReference type="PRINTS" id="PR00080">
    <property type="entry name" value="SDRFAMILY"/>
</dbReference>
<reference evidence="3 4" key="1">
    <citation type="submission" date="2016-10" db="EMBL/GenBank/DDBJ databases">
        <authorList>
            <person name="de Groot N.N."/>
        </authorList>
    </citation>
    <scope>NUCLEOTIDE SEQUENCE [LARGE SCALE GENOMIC DNA]</scope>
    <source>
        <strain evidence="3 4">DSM 18684</strain>
    </source>
</reference>
<dbReference type="PRINTS" id="PR00081">
    <property type="entry name" value="GDHRDH"/>
</dbReference>
<dbReference type="InterPro" id="IPR020904">
    <property type="entry name" value="Sc_DH/Rdtase_CS"/>
</dbReference>
<organism evidence="3 4">
    <name type="scientific">Pedobacter insulae</name>
    <dbReference type="NCBI Taxonomy" id="414048"/>
    <lineage>
        <taxon>Bacteria</taxon>
        <taxon>Pseudomonadati</taxon>
        <taxon>Bacteroidota</taxon>
        <taxon>Sphingobacteriia</taxon>
        <taxon>Sphingobacteriales</taxon>
        <taxon>Sphingobacteriaceae</taxon>
        <taxon>Pedobacter</taxon>
    </lineage>
</organism>
<keyword evidence="2" id="KW-0560">Oxidoreductase</keyword>
<dbReference type="Proteomes" id="UP000199666">
    <property type="component" value="Unassembled WGS sequence"/>
</dbReference>
<dbReference type="SUPFAM" id="SSF51735">
    <property type="entry name" value="NAD(P)-binding Rossmann-fold domains"/>
    <property type="match status" value="1"/>
</dbReference>
<keyword evidence="4" id="KW-1185">Reference proteome</keyword>
<dbReference type="RefSeq" id="WP_245768159.1">
    <property type="nucleotide sequence ID" value="NZ_FOPP01000013.1"/>
</dbReference>
<dbReference type="PANTHER" id="PTHR42760">
    <property type="entry name" value="SHORT-CHAIN DEHYDROGENASES/REDUCTASES FAMILY MEMBER"/>
    <property type="match status" value="1"/>
</dbReference>
<dbReference type="PANTHER" id="PTHR42760:SF115">
    <property type="entry name" value="3-OXOACYL-[ACYL-CARRIER-PROTEIN] REDUCTASE FABG"/>
    <property type="match status" value="1"/>
</dbReference>
<dbReference type="PROSITE" id="PS00061">
    <property type="entry name" value="ADH_SHORT"/>
    <property type="match status" value="1"/>
</dbReference>
<evidence type="ECO:0000313" key="3">
    <source>
        <dbReference type="EMBL" id="SFH45723.1"/>
    </source>
</evidence>
<accession>A0A1I3A6I8</accession>
<dbReference type="InterPro" id="IPR002347">
    <property type="entry name" value="SDR_fam"/>
</dbReference>
<protein>
    <submittedName>
        <fullName evidence="3">NAD(P)-dependent dehydrogenase, short-chain alcohol dehydrogenase family</fullName>
    </submittedName>
</protein>
<dbReference type="EMBL" id="FOPP01000013">
    <property type="protein sequence ID" value="SFH45723.1"/>
    <property type="molecule type" value="Genomic_DNA"/>
</dbReference>
<dbReference type="NCBIfam" id="NF006132">
    <property type="entry name" value="PRK08277.1"/>
    <property type="match status" value="1"/>
</dbReference>
<dbReference type="AlphaFoldDB" id="A0A1I3A6I8"/>
<dbReference type="Pfam" id="PF13561">
    <property type="entry name" value="adh_short_C2"/>
    <property type="match status" value="1"/>
</dbReference>
<proteinExistence type="inferred from homology"/>
<name>A0A1I3A6I8_9SPHI</name>
<dbReference type="GO" id="GO:0016616">
    <property type="term" value="F:oxidoreductase activity, acting on the CH-OH group of donors, NAD or NADP as acceptor"/>
    <property type="evidence" value="ECO:0007669"/>
    <property type="project" value="TreeGrafter"/>
</dbReference>
<dbReference type="Gene3D" id="3.40.50.720">
    <property type="entry name" value="NAD(P)-binding Rossmann-like Domain"/>
    <property type="match status" value="1"/>
</dbReference>
<dbReference type="STRING" id="414048.SAMN04489864_11346"/>
<gene>
    <name evidence="3" type="ORF">SAMN04489864_11346</name>
</gene>
<evidence type="ECO:0000256" key="2">
    <source>
        <dbReference type="ARBA" id="ARBA00023002"/>
    </source>
</evidence>
<sequence length="277" mass="29730">MINIGTSMTNFSLQDKVIVVTGGTGIIGQSFIKGITEAGGTVAILGRNEDVAKSRVADVKKNGGKAIALIADVLNEATLEVARDKVLNEFGRIDGLVNAAGGNIPEAIILKDDDIFGMNINGMRKAMELNLWGTLIPTQIFGKVMLERGKGSIVNISSMSSKRVITRVLGYSMGKAAIDCYTQWFAVELANRFGDKVRMNAIAPGFFLTEQNRALLTQPDGSYTERGNLVIKQTPFKRFGNTDELIGALQWLLSDASSFVTGTVINVDGGFFVNSGV</sequence>
<evidence type="ECO:0000256" key="1">
    <source>
        <dbReference type="ARBA" id="ARBA00006484"/>
    </source>
</evidence>
<dbReference type="InterPro" id="IPR036291">
    <property type="entry name" value="NAD(P)-bd_dom_sf"/>
</dbReference>
<evidence type="ECO:0000313" key="4">
    <source>
        <dbReference type="Proteomes" id="UP000199666"/>
    </source>
</evidence>
<comment type="similarity">
    <text evidence="1">Belongs to the short-chain dehydrogenases/reductases (SDR) family.</text>
</comment>